<evidence type="ECO:0000256" key="4">
    <source>
        <dbReference type="SAM" id="MobiDB-lite"/>
    </source>
</evidence>
<dbReference type="Pfam" id="PF02817">
    <property type="entry name" value="E3_binding"/>
    <property type="match status" value="1"/>
</dbReference>
<dbReference type="Gene3D" id="4.10.320.10">
    <property type="entry name" value="E3-binding domain"/>
    <property type="match status" value="1"/>
</dbReference>
<dbReference type="CDD" id="cd06849">
    <property type="entry name" value="lipoyl_domain"/>
    <property type="match status" value="1"/>
</dbReference>
<dbReference type="SUPFAM" id="SSF47005">
    <property type="entry name" value="Peripheral subunit-binding domain of 2-oxo acid dehydrogenase complex"/>
    <property type="match status" value="1"/>
</dbReference>
<dbReference type="SUPFAM" id="SSF51230">
    <property type="entry name" value="Single hybrid motif"/>
    <property type="match status" value="1"/>
</dbReference>
<dbReference type="EMBL" id="JNVN01001804">
    <property type="protein sequence ID" value="KHJ32809.1"/>
    <property type="molecule type" value="Genomic_DNA"/>
</dbReference>
<feature type="domain" description="Lipoyl-binding" evidence="5">
    <location>
        <begin position="37"/>
        <end position="116"/>
    </location>
</feature>
<feature type="compositionally biased region" description="Polar residues" evidence="4">
    <location>
        <begin position="149"/>
        <end position="165"/>
    </location>
</feature>
<feature type="region of interest" description="Disordered" evidence="4">
    <location>
        <begin position="132"/>
        <end position="165"/>
    </location>
</feature>
<dbReference type="PANTHER" id="PTHR23151:SF82">
    <property type="entry name" value="PYRUVATE DEHYDROGENASE COMPLEX PROTEIN X COMPONENT, MITOCHONDRIAL"/>
    <property type="match status" value="1"/>
</dbReference>
<keyword evidence="3" id="KW-0809">Transit peptide</keyword>
<evidence type="ECO:0000259" key="5">
    <source>
        <dbReference type="PROSITE" id="PS50968"/>
    </source>
</evidence>
<dbReference type="Gene3D" id="2.40.50.100">
    <property type="match status" value="1"/>
</dbReference>
<dbReference type="GO" id="GO:0004742">
    <property type="term" value="F:dihydrolipoyllysine-residue acetyltransferase activity"/>
    <property type="evidence" value="ECO:0007669"/>
    <property type="project" value="TreeGrafter"/>
</dbReference>
<comment type="caution">
    <text evidence="7">The sequence shown here is derived from an EMBL/GenBank/DDBJ whole genome shotgun (WGS) entry which is preliminary data.</text>
</comment>
<evidence type="ECO:0000313" key="7">
    <source>
        <dbReference type="EMBL" id="KHJ32809.1"/>
    </source>
</evidence>
<keyword evidence="7" id="KW-0670">Pyruvate</keyword>
<proteinExistence type="inferred from homology"/>
<dbReference type="InterPro" id="IPR004167">
    <property type="entry name" value="PSBD"/>
</dbReference>
<accession>A0A0B1P859</accession>
<dbReference type="GO" id="GO:0006086">
    <property type="term" value="P:pyruvate decarboxylation to acetyl-CoA"/>
    <property type="evidence" value="ECO:0007669"/>
    <property type="project" value="InterPro"/>
</dbReference>
<name>A0A0B1P859_UNCNE</name>
<dbReference type="PANTHER" id="PTHR23151">
    <property type="entry name" value="DIHYDROLIPOAMIDE ACETYL/SUCCINYL-TRANSFERASE-RELATED"/>
    <property type="match status" value="1"/>
</dbReference>
<dbReference type="InterPro" id="IPR036625">
    <property type="entry name" value="E3-bd_dom_sf"/>
</dbReference>
<feature type="domain" description="Peripheral subunit-binding (PSBD)" evidence="6">
    <location>
        <begin position="176"/>
        <end position="216"/>
    </location>
</feature>
<dbReference type="PROSITE" id="PS00189">
    <property type="entry name" value="LIPOYL"/>
    <property type="match status" value="1"/>
</dbReference>
<dbReference type="AlphaFoldDB" id="A0A0B1P859"/>
<dbReference type="STRING" id="52586.A0A0B1P859"/>
<dbReference type="InterPro" id="IPR000089">
    <property type="entry name" value="Biotin_lipoyl"/>
</dbReference>
<evidence type="ECO:0000256" key="1">
    <source>
        <dbReference type="ARBA" id="ARBA00007317"/>
    </source>
</evidence>
<organism evidence="7 8">
    <name type="scientific">Uncinula necator</name>
    <name type="common">Grape powdery mildew</name>
    <dbReference type="NCBI Taxonomy" id="52586"/>
    <lineage>
        <taxon>Eukaryota</taxon>
        <taxon>Fungi</taxon>
        <taxon>Dikarya</taxon>
        <taxon>Ascomycota</taxon>
        <taxon>Pezizomycotina</taxon>
        <taxon>Leotiomycetes</taxon>
        <taxon>Erysiphales</taxon>
        <taxon>Erysiphaceae</taxon>
        <taxon>Erysiphe</taxon>
    </lineage>
</organism>
<dbReference type="HOGENOM" id="CLU_035825_2_0_1"/>
<comment type="similarity">
    <text evidence="1">Belongs to the 2-oxoacid dehydrogenase family.</text>
</comment>
<dbReference type="FunFam" id="2.40.50.100:FF:000010">
    <property type="entry name" value="Acetyltransferase component of pyruvate dehydrogenase complex"/>
    <property type="match status" value="1"/>
</dbReference>
<evidence type="ECO:0000256" key="3">
    <source>
        <dbReference type="ARBA" id="ARBA00022946"/>
    </source>
</evidence>
<dbReference type="Proteomes" id="UP000030854">
    <property type="component" value="Unassembled WGS sequence"/>
</dbReference>
<sequence length="428" mass="46551">MASLSSVCRLNVRLMARKLPQKKIFRGLRTSTTSHVAQNLTMPALSPTMTEGNIAKWNVKEGDSFTAGDVLLQIETDKASMDVEAQDDGVMAKIILGDDSKGIKVGTRIGVLADVGDDLSKLEISIEDSTSAIAPKEQSGPKIEDTNHAKSSATSESKLGSKPNSALNLGKKQAYPLLPSVQHLIRLHNIDQSSIDKITPSGPNNRLLKGDVLAFLGQVSKSYPAQLSGKISNLSHLDLSNIRIKTPIIATPKTAKTTETISPTPEAMVILEQPISFENIYEIQKKMKSILGASLSEEKLISRATYLANKSVPRPKSYKTTKNELFEAVLGIDKKSTPKIQLFSPTIIPPSLSSACISKQNPAKKIDIIDILSGKKRPSSKLQINEIKSDSIHKIFKLEVAKSDEEKARIFLGTMKTTLESQPGNLIY</sequence>
<keyword evidence="2" id="KW-0450">Lipoyl</keyword>
<dbReference type="PROSITE" id="PS51826">
    <property type="entry name" value="PSBD"/>
    <property type="match status" value="1"/>
</dbReference>
<dbReference type="GO" id="GO:0045254">
    <property type="term" value="C:pyruvate dehydrogenase complex"/>
    <property type="evidence" value="ECO:0007669"/>
    <property type="project" value="InterPro"/>
</dbReference>
<dbReference type="Pfam" id="PF00364">
    <property type="entry name" value="Biotin_lipoyl"/>
    <property type="match status" value="1"/>
</dbReference>
<dbReference type="InterPro" id="IPR045257">
    <property type="entry name" value="E2/Pdx1"/>
</dbReference>
<keyword evidence="8" id="KW-1185">Reference proteome</keyword>
<dbReference type="OMA" id="DGIMMKI"/>
<dbReference type="InterPro" id="IPR003016">
    <property type="entry name" value="2-oxoA_DH_lipoyl-BS"/>
</dbReference>
<gene>
    <name evidence="7" type="ORF">EV44_g2964</name>
</gene>
<dbReference type="InterPro" id="IPR011053">
    <property type="entry name" value="Single_hybrid_motif"/>
</dbReference>
<evidence type="ECO:0000256" key="2">
    <source>
        <dbReference type="ARBA" id="ARBA00022823"/>
    </source>
</evidence>
<dbReference type="PROSITE" id="PS50968">
    <property type="entry name" value="BIOTINYL_LIPOYL"/>
    <property type="match status" value="1"/>
</dbReference>
<reference evidence="7 8" key="1">
    <citation type="journal article" date="2014" name="BMC Genomics">
        <title>Adaptive genomic structural variation in the grape powdery mildew pathogen, Erysiphe necator.</title>
        <authorList>
            <person name="Jones L."/>
            <person name="Riaz S."/>
            <person name="Morales-Cruz A."/>
            <person name="Amrine K.C."/>
            <person name="McGuire B."/>
            <person name="Gubler W.D."/>
            <person name="Walker M.A."/>
            <person name="Cantu D."/>
        </authorList>
    </citation>
    <scope>NUCLEOTIDE SEQUENCE [LARGE SCALE GENOMIC DNA]</scope>
    <source>
        <strain evidence="8">c</strain>
    </source>
</reference>
<evidence type="ECO:0000313" key="8">
    <source>
        <dbReference type="Proteomes" id="UP000030854"/>
    </source>
</evidence>
<protein>
    <submittedName>
        <fullName evidence="7">Putative pyruvate dehydrogenase protein x component</fullName>
    </submittedName>
</protein>
<evidence type="ECO:0000259" key="6">
    <source>
        <dbReference type="PROSITE" id="PS51826"/>
    </source>
</evidence>